<feature type="transmembrane region" description="Helical" evidence="5">
    <location>
        <begin position="164"/>
        <end position="182"/>
    </location>
</feature>
<dbReference type="HOGENOM" id="CLU_1282626_0_0_10"/>
<evidence type="ECO:0000256" key="5">
    <source>
        <dbReference type="SAM" id="Phobius"/>
    </source>
</evidence>
<evidence type="ECO:0000256" key="2">
    <source>
        <dbReference type="ARBA" id="ARBA00022692"/>
    </source>
</evidence>
<keyword evidence="2 5" id="KW-0812">Transmembrane</keyword>
<organism evidence="6 7">
    <name type="scientific">Flavobacterium indicum (strain DSM 17447 / CIP 109464 / GPTSA100-9)</name>
    <dbReference type="NCBI Taxonomy" id="1094466"/>
    <lineage>
        <taxon>Bacteria</taxon>
        <taxon>Pseudomonadati</taxon>
        <taxon>Bacteroidota</taxon>
        <taxon>Flavobacteriia</taxon>
        <taxon>Flavobacteriales</taxon>
        <taxon>Flavobacteriaceae</taxon>
        <taxon>Flavobacterium</taxon>
    </lineage>
</organism>
<reference evidence="6 7" key="1">
    <citation type="journal article" date="2012" name="J. Bacteriol.">
        <title>Complete Genome Sequence of Flavobacterium indicum GPSTA100-9T, Isolated from Warm Spring Water.</title>
        <authorList>
            <person name="Barbier P."/>
            <person name="Houel A."/>
            <person name="Loux V."/>
            <person name="Poulain J."/>
            <person name="Bernardet J.F."/>
            <person name="Touchon M."/>
            <person name="Duchaud E."/>
        </authorList>
    </citation>
    <scope>NUCLEOTIDE SEQUENCE [LARGE SCALE GENOMIC DNA]</scope>
    <source>
        <strain evidence="7">DSM 17447 / CIP 109464 / GPTSA100-9</strain>
    </source>
</reference>
<dbReference type="InterPro" id="IPR006419">
    <property type="entry name" value="NMN_transpt_PnuC"/>
</dbReference>
<feature type="transmembrane region" description="Helical" evidence="5">
    <location>
        <begin position="98"/>
        <end position="122"/>
    </location>
</feature>
<dbReference type="GO" id="GO:0034257">
    <property type="term" value="F:nicotinamide riboside transmembrane transporter activity"/>
    <property type="evidence" value="ECO:0007669"/>
    <property type="project" value="InterPro"/>
</dbReference>
<proteinExistence type="predicted"/>
<evidence type="ECO:0000256" key="1">
    <source>
        <dbReference type="ARBA" id="ARBA00004141"/>
    </source>
</evidence>
<dbReference type="EMBL" id="HE774682">
    <property type="protein sequence ID" value="CCG52304.1"/>
    <property type="molecule type" value="Genomic_DNA"/>
</dbReference>
<keyword evidence="3 5" id="KW-1133">Transmembrane helix</keyword>
<keyword evidence="7" id="KW-1185">Reference proteome</keyword>
<dbReference type="eggNOG" id="COG3201">
    <property type="taxonomic scope" value="Bacteria"/>
</dbReference>
<evidence type="ECO:0000313" key="6">
    <source>
        <dbReference type="EMBL" id="CCG52304.1"/>
    </source>
</evidence>
<gene>
    <name evidence="6" type="ordered locus">KQS_01555</name>
</gene>
<keyword evidence="4 5" id="KW-0472">Membrane</keyword>
<dbReference type="OrthoDB" id="5195560at2"/>
<feature type="transmembrane region" description="Helical" evidence="5">
    <location>
        <begin position="20"/>
        <end position="38"/>
    </location>
</feature>
<dbReference type="GO" id="GO:0016020">
    <property type="term" value="C:membrane"/>
    <property type="evidence" value="ECO:0007669"/>
    <property type="project" value="UniProtKB-SubCell"/>
</dbReference>
<evidence type="ECO:0000313" key="7">
    <source>
        <dbReference type="Proteomes" id="UP000007599"/>
    </source>
</evidence>
<feature type="transmembrane region" description="Helical" evidence="5">
    <location>
        <begin position="134"/>
        <end position="152"/>
    </location>
</feature>
<dbReference type="AlphaFoldDB" id="H8XP37"/>
<evidence type="ECO:0000256" key="3">
    <source>
        <dbReference type="ARBA" id="ARBA00022989"/>
    </source>
</evidence>
<reference evidence="7" key="2">
    <citation type="submission" date="2012-03" db="EMBL/GenBank/DDBJ databases">
        <title>Complete genome sequence of Flavobacterium indicum GPTSA100-9T, isolated from warm spring water.</title>
        <authorList>
            <person name="Barbier P."/>
            <person name="Houel A."/>
            <person name="Loux V."/>
            <person name="Poulain J."/>
            <person name="Bernardet J.-F."/>
            <person name="Touchon M."/>
            <person name="Duchaud E."/>
        </authorList>
    </citation>
    <scope>NUCLEOTIDE SEQUENCE [LARGE SCALE GENOMIC DNA]</scope>
    <source>
        <strain evidence="7">DSM 17447 / CIP 109464 / GPTSA100-9</strain>
    </source>
</reference>
<dbReference type="Proteomes" id="UP000007599">
    <property type="component" value="Chromosome I"/>
</dbReference>
<dbReference type="PATRIC" id="fig|1094466.5.peg.306"/>
<name>H8XP37_FLAIG</name>
<accession>H8XP37</accession>
<comment type="subcellular location">
    <subcellularLocation>
        <location evidence="1">Membrane</location>
        <topology evidence="1">Multi-pass membrane protein</topology>
    </subcellularLocation>
</comment>
<evidence type="ECO:0008006" key="8">
    <source>
        <dbReference type="Google" id="ProtNLM"/>
    </source>
</evidence>
<sequence>MTLLKSPTLQKIKTITNSQYLDWIGLAIVLIGSVSLDYHKTTYDFKWNHIEYTFHLGIVSIINVGFSMIATRLVTKKNNIGNFISTCNTLVSGAIDYLLGNVAAVLTYPVSFFGNYITFRFWKKSKQLRSIDSIFYRNLALGFLLSFCLNYLGFKYLSTTPINWQLYFAIAIPAGITFGGTFNNARMYPDNWFLWQIYNITKLIQNVLQMNWANVMKYSFYFVNAILGYITWNDDKKTTQTPK</sequence>
<dbReference type="KEGG" id="fin:KQS_01555"/>
<protein>
    <recommendedName>
        <fullName evidence="8">Nicotinamide mononucleotide transporter</fullName>
    </recommendedName>
</protein>
<feature type="transmembrane region" description="Helical" evidence="5">
    <location>
        <begin position="50"/>
        <end position="70"/>
    </location>
</feature>
<evidence type="ECO:0000256" key="4">
    <source>
        <dbReference type="ARBA" id="ARBA00023136"/>
    </source>
</evidence>
<dbReference type="Pfam" id="PF04973">
    <property type="entry name" value="NMN_transporter"/>
    <property type="match status" value="1"/>
</dbReference>
<dbReference type="RefSeq" id="WP_014387448.1">
    <property type="nucleotide sequence ID" value="NC_017025.1"/>
</dbReference>
<dbReference type="STRING" id="1094466.KQS_01555"/>